<accession>A0A1T3NIX3</accession>
<dbReference type="AlphaFoldDB" id="A0A1T3NIX3"/>
<protein>
    <submittedName>
        <fullName evidence="1">Uncharacterized protein</fullName>
    </submittedName>
</protein>
<comment type="caution">
    <text evidence="1">The sequence shown here is derived from an EMBL/GenBank/DDBJ whole genome shotgun (WGS) entry which is preliminary data.</text>
</comment>
<dbReference type="RefSeq" id="WP_143658385.1">
    <property type="nucleotide sequence ID" value="NZ_MWQN01000005.1"/>
</dbReference>
<evidence type="ECO:0000313" key="1">
    <source>
        <dbReference type="EMBL" id="OPC76742.1"/>
    </source>
</evidence>
<dbReference type="EMBL" id="MWQN01000005">
    <property type="protein sequence ID" value="OPC76742.1"/>
    <property type="molecule type" value="Genomic_DNA"/>
</dbReference>
<reference evidence="1 2" key="1">
    <citation type="submission" date="2017-03" db="EMBL/GenBank/DDBJ databases">
        <title>Draft genome sequence of Streptomyces scabrisporus NF3, endophyte isolated from Amphipterygium adstringens.</title>
        <authorList>
            <person name="Vazquez M."/>
            <person name="Ceapa C.D."/>
            <person name="Rodriguez Luna D."/>
            <person name="Sanchez Esquivel S."/>
        </authorList>
    </citation>
    <scope>NUCLEOTIDE SEQUENCE [LARGE SCALE GENOMIC DNA]</scope>
    <source>
        <strain evidence="1 2">NF3</strain>
    </source>
</reference>
<organism evidence="1 2">
    <name type="scientific">Embleya scabrispora</name>
    <dbReference type="NCBI Taxonomy" id="159449"/>
    <lineage>
        <taxon>Bacteria</taxon>
        <taxon>Bacillati</taxon>
        <taxon>Actinomycetota</taxon>
        <taxon>Actinomycetes</taxon>
        <taxon>Kitasatosporales</taxon>
        <taxon>Streptomycetaceae</taxon>
        <taxon>Embleya</taxon>
    </lineage>
</organism>
<dbReference type="Proteomes" id="UP000190037">
    <property type="component" value="Unassembled WGS sequence"/>
</dbReference>
<proteinExistence type="predicted"/>
<evidence type="ECO:0000313" key="2">
    <source>
        <dbReference type="Proteomes" id="UP000190037"/>
    </source>
</evidence>
<sequence length="80" mass="8987">MGTVRMVTVPELDHDARAWAARPGRTRIGVTGDPEAARRIHAILRDRRHRRRRRTRPLTLPGQAGTVTMAIHCDREGVTG</sequence>
<name>A0A1T3NIX3_9ACTN</name>
<gene>
    <name evidence="1" type="ORF">B4N89_45495</name>
</gene>
<keyword evidence="2" id="KW-1185">Reference proteome</keyword>